<reference key="2">
    <citation type="submission" date="2011-10" db="EMBL/GenBank/DDBJ databases">
        <title>The genome and transcriptome sequence of Clonorchis sinensis provide insights into the carcinogenic liver fluke.</title>
        <authorList>
            <person name="Wang X."/>
            <person name="Huang Y."/>
            <person name="Chen W."/>
            <person name="Liu H."/>
            <person name="Guo L."/>
            <person name="Chen Y."/>
            <person name="Luo F."/>
            <person name="Zhou W."/>
            <person name="Sun J."/>
            <person name="Mao Q."/>
            <person name="Liang P."/>
            <person name="Zhou C."/>
            <person name="Tian Y."/>
            <person name="Men J."/>
            <person name="Lv X."/>
            <person name="Huang L."/>
            <person name="Zhou J."/>
            <person name="Hu Y."/>
            <person name="Li R."/>
            <person name="Zhang F."/>
            <person name="Lei H."/>
            <person name="Li X."/>
            <person name="Hu X."/>
            <person name="Liang C."/>
            <person name="Xu J."/>
            <person name="Wu Z."/>
            <person name="Yu X."/>
        </authorList>
    </citation>
    <scope>NUCLEOTIDE SEQUENCE</scope>
    <source>
        <strain>Henan</strain>
    </source>
</reference>
<dbReference type="EMBL" id="DF142895">
    <property type="protein sequence ID" value="GAA48552.1"/>
    <property type="molecule type" value="Genomic_DNA"/>
</dbReference>
<dbReference type="AlphaFoldDB" id="G7Y6G7"/>
<feature type="region of interest" description="Disordered" evidence="1">
    <location>
        <begin position="1"/>
        <end position="22"/>
    </location>
</feature>
<name>G7Y6G7_CLOSI</name>
<evidence type="ECO:0000313" key="3">
    <source>
        <dbReference type="Proteomes" id="UP000008909"/>
    </source>
</evidence>
<sequence>MKDASGVDKKKTGKINPEVDQSRRIATVTDRDRKTIDTDTIKLKECLFRSLRNPISERMVEQVGPPMNRKPSGPPNNNRMRNRPNATRRPIVQTCDGKCETNEMNTIEEQSEVNHLKTTNSDVNLATKQMKKFASRKPTRTGENRVINDSTKTHRANVRLPWTENCTSSRPVQYHRYPMKNRSRSTACTNELKLNRSAAAFFRCLTAMPPQRSTKDGILPADEEIRITKTHTNGRKPSDKRFNENAPCKRTPFVDGELYLKSSCPIPPISHEKPIQIDSLYQRTETQPLSCSILPVPYCHATTTKHEGWDTARFKRPSGPPNNNRMRNRPNATRRPIVQTCDGKCETNEMNTIEEQSEVNHLKTTNSDVNLATKQMKKFASRKPTRTGENRVINDSTKTHRAN</sequence>
<feature type="compositionally biased region" description="Basic and acidic residues" evidence="1">
    <location>
        <begin position="1"/>
        <end position="10"/>
    </location>
</feature>
<accession>G7Y6G7</accession>
<reference evidence="2" key="1">
    <citation type="journal article" date="2011" name="Genome Biol.">
        <title>The draft genome of the carcinogenic human liver fluke Clonorchis sinensis.</title>
        <authorList>
            <person name="Wang X."/>
            <person name="Chen W."/>
            <person name="Huang Y."/>
            <person name="Sun J."/>
            <person name="Men J."/>
            <person name="Liu H."/>
            <person name="Luo F."/>
            <person name="Guo L."/>
            <person name="Lv X."/>
            <person name="Deng C."/>
            <person name="Zhou C."/>
            <person name="Fan Y."/>
            <person name="Li X."/>
            <person name="Huang L."/>
            <person name="Hu Y."/>
            <person name="Liang C."/>
            <person name="Hu X."/>
            <person name="Xu J."/>
            <person name="Yu X."/>
        </authorList>
    </citation>
    <scope>NUCLEOTIDE SEQUENCE [LARGE SCALE GENOMIC DNA]</scope>
    <source>
        <strain evidence="2">Henan</strain>
    </source>
</reference>
<feature type="region of interest" description="Disordered" evidence="1">
    <location>
        <begin position="62"/>
        <end position="85"/>
    </location>
</feature>
<proteinExistence type="predicted"/>
<feature type="compositionally biased region" description="Low complexity" evidence="1">
    <location>
        <begin position="75"/>
        <end position="85"/>
    </location>
</feature>
<protein>
    <submittedName>
        <fullName evidence="2">Uncharacterized protein</fullName>
    </submittedName>
</protein>
<feature type="region of interest" description="Disordered" evidence="1">
    <location>
        <begin position="381"/>
        <end position="403"/>
    </location>
</feature>
<gene>
    <name evidence="2" type="ORF">CLF_101744</name>
</gene>
<evidence type="ECO:0000313" key="2">
    <source>
        <dbReference type="EMBL" id="GAA48552.1"/>
    </source>
</evidence>
<organism evidence="2 3">
    <name type="scientific">Clonorchis sinensis</name>
    <name type="common">Chinese liver fluke</name>
    <dbReference type="NCBI Taxonomy" id="79923"/>
    <lineage>
        <taxon>Eukaryota</taxon>
        <taxon>Metazoa</taxon>
        <taxon>Spiralia</taxon>
        <taxon>Lophotrochozoa</taxon>
        <taxon>Platyhelminthes</taxon>
        <taxon>Trematoda</taxon>
        <taxon>Digenea</taxon>
        <taxon>Opisthorchiida</taxon>
        <taxon>Opisthorchiata</taxon>
        <taxon>Opisthorchiidae</taxon>
        <taxon>Clonorchis</taxon>
    </lineage>
</organism>
<keyword evidence="3" id="KW-1185">Reference proteome</keyword>
<evidence type="ECO:0000256" key="1">
    <source>
        <dbReference type="SAM" id="MobiDB-lite"/>
    </source>
</evidence>
<dbReference type="Proteomes" id="UP000008909">
    <property type="component" value="Unassembled WGS sequence"/>
</dbReference>
<feature type="non-terminal residue" evidence="2">
    <location>
        <position position="403"/>
    </location>
</feature>